<dbReference type="GO" id="GO:0005829">
    <property type="term" value="C:cytosol"/>
    <property type="evidence" value="ECO:0007669"/>
    <property type="project" value="Ensembl"/>
</dbReference>
<accession>H0YTL6</accession>
<comment type="subcellular location">
    <subcellularLocation>
        <location evidence="1">Cytoplasm</location>
        <location evidence="1">Cytoskeleton</location>
        <location evidence="1">Spindle</location>
    </subcellularLocation>
</comment>
<dbReference type="PANTHER" id="PTHR31570:SF1">
    <property type="entry name" value="HAUS AUGMIN-LIKE COMPLEX SUBUNIT 1"/>
    <property type="match status" value="1"/>
</dbReference>
<feature type="transmembrane region" description="Helical" evidence="11">
    <location>
        <begin position="6"/>
        <end position="31"/>
    </location>
</feature>
<organism evidence="12 13">
    <name type="scientific">Taeniopygia guttata</name>
    <name type="common">Zebra finch</name>
    <name type="synonym">Poephila guttata</name>
    <dbReference type="NCBI Taxonomy" id="59729"/>
    <lineage>
        <taxon>Eukaryota</taxon>
        <taxon>Metazoa</taxon>
        <taxon>Chordata</taxon>
        <taxon>Craniata</taxon>
        <taxon>Vertebrata</taxon>
        <taxon>Euteleostomi</taxon>
        <taxon>Archelosauria</taxon>
        <taxon>Archosauria</taxon>
        <taxon>Dinosauria</taxon>
        <taxon>Saurischia</taxon>
        <taxon>Theropoda</taxon>
        <taxon>Coelurosauria</taxon>
        <taxon>Aves</taxon>
        <taxon>Neognathae</taxon>
        <taxon>Neoaves</taxon>
        <taxon>Telluraves</taxon>
        <taxon>Australaves</taxon>
        <taxon>Passeriformes</taxon>
        <taxon>Passeroidea</taxon>
        <taxon>Estrildidae</taxon>
        <taxon>Estrildinae</taxon>
        <taxon>Taeniopygia</taxon>
    </lineage>
</organism>
<dbReference type="GO" id="GO:0051225">
    <property type="term" value="P:spindle assembly"/>
    <property type="evidence" value="ECO:0007669"/>
    <property type="project" value="Ensembl"/>
</dbReference>
<feature type="coiled-coil region" evidence="10">
    <location>
        <begin position="141"/>
        <end position="297"/>
    </location>
</feature>
<dbReference type="InParanoid" id="H0YTL6"/>
<evidence type="ECO:0000256" key="6">
    <source>
        <dbReference type="ARBA" id="ARBA00022776"/>
    </source>
</evidence>
<dbReference type="AlphaFoldDB" id="H0YTL6"/>
<evidence type="ECO:0000256" key="1">
    <source>
        <dbReference type="ARBA" id="ARBA00004186"/>
    </source>
</evidence>
<dbReference type="Ensembl" id="ENSTGUT00000001643.2">
    <property type="protein sequence ID" value="ENSTGUP00000001629.2"/>
    <property type="gene ID" value="ENSTGUG00000001579.2"/>
</dbReference>
<keyword evidence="4" id="KW-0132">Cell division</keyword>
<dbReference type="InterPro" id="IPR026243">
    <property type="entry name" value="HAUS1"/>
</dbReference>
<dbReference type="GO" id="GO:0005813">
    <property type="term" value="C:centrosome"/>
    <property type="evidence" value="ECO:0007669"/>
    <property type="project" value="Ensembl"/>
</dbReference>
<keyword evidence="5" id="KW-0493">Microtubule</keyword>
<evidence type="ECO:0000256" key="3">
    <source>
        <dbReference type="ARBA" id="ARBA00022490"/>
    </source>
</evidence>
<dbReference type="PANTHER" id="PTHR31570">
    <property type="entry name" value="HAUS AUGMIN-LIKE COMPLEX SUBUNIT 1"/>
    <property type="match status" value="1"/>
</dbReference>
<evidence type="ECO:0000256" key="5">
    <source>
        <dbReference type="ARBA" id="ARBA00022701"/>
    </source>
</evidence>
<keyword evidence="6" id="KW-0498">Mitosis</keyword>
<dbReference type="GeneTree" id="ENSGT00390000006029"/>
<keyword evidence="11" id="KW-0472">Membrane</keyword>
<dbReference type="HOGENOM" id="CLU_063322_0_0_1"/>
<dbReference type="Pfam" id="PF25762">
    <property type="entry name" value="HAUS1"/>
    <property type="match status" value="1"/>
</dbReference>
<keyword evidence="3" id="KW-0963">Cytoplasm</keyword>
<dbReference type="GO" id="GO:0007098">
    <property type="term" value="P:centrosome cycle"/>
    <property type="evidence" value="ECO:0007669"/>
    <property type="project" value="Ensembl"/>
</dbReference>
<keyword evidence="13" id="KW-1185">Reference proteome</keyword>
<keyword evidence="8" id="KW-0206">Cytoskeleton</keyword>
<keyword evidence="11" id="KW-1133">Transmembrane helix</keyword>
<dbReference type="PRINTS" id="PR02087">
    <property type="entry name" value="HAUSAUGMINL1"/>
</dbReference>
<dbReference type="GO" id="GO:0051301">
    <property type="term" value="P:cell division"/>
    <property type="evidence" value="ECO:0007669"/>
    <property type="project" value="UniProtKB-KW"/>
</dbReference>
<evidence type="ECO:0000256" key="9">
    <source>
        <dbReference type="ARBA" id="ARBA00023306"/>
    </source>
</evidence>
<evidence type="ECO:0000256" key="4">
    <source>
        <dbReference type="ARBA" id="ARBA00022618"/>
    </source>
</evidence>
<reference evidence="12" key="2">
    <citation type="submission" date="2025-08" db="UniProtKB">
        <authorList>
            <consortium name="Ensembl"/>
        </authorList>
    </citation>
    <scope>IDENTIFICATION</scope>
</reference>
<evidence type="ECO:0000313" key="13">
    <source>
        <dbReference type="Proteomes" id="UP000007754"/>
    </source>
</evidence>
<evidence type="ECO:0000256" key="10">
    <source>
        <dbReference type="SAM" id="Coils"/>
    </source>
</evidence>
<proteinExistence type="inferred from homology"/>
<name>H0YTL6_TAEGU</name>
<dbReference type="GO" id="GO:0070652">
    <property type="term" value="C:HAUS complex"/>
    <property type="evidence" value="ECO:0007669"/>
    <property type="project" value="Ensembl"/>
</dbReference>
<comment type="similarity">
    <text evidence="2">Belongs to the HAUS1 family.</text>
</comment>
<dbReference type="Proteomes" id="UP000007754">
    <property type="component" value="Chromosome Z"/>
</dbReference>
<reference evidence="12" key="3">
    <citation type="submission" date="2025-09" db="UniProtKB">
        <authorList>
            <consortium name="Ensembl"/>
        </authorList>
    </citation>
    <scope>IDENTIFICATION</scope>
</reference>
<keyword evidence="9" id="KW-0131">Cell cycle</keyword>
<keyword evidence="11" id="KW-0812">Transmembrane</keyword>
<dbReference type="GO" id="GO:1990498">
    <property type="term" value="C:mitotic spindle microtubule"/>
    <property type="evidence" value="ECO:0007669"/>
    <property type="project" value="Ensembl"/>
</dbReference>
<sequence>MQSLQWFTFFTSISCLLSFHMIACSFVSLLWQVTLWLKKLYEGVPIPVYEVNERTVDILHEVMECNEETDRDVMLLIEDMKDQTSKYEAEADYWKDILEKSLGLSEGSLSEEATKDLSDLVESAVDLEVEDTSLSSFYCAINDMTSELYKTKSENEEMERKLKTLTEKLTSALMMEKRFEEDIEKLEKSQEVQKAKAEVQSKNKNFLEAKSKDLRIRISDAEDQLVARGLDQSLTHEALMKLSEELAALHKKMKPLKTEVASYHHLPPSIPLAQVMVEEARRELKALDEELTREIEAVPFELT</sequence>
<evidence type="ECO:0000256" key="11">
    <source>
        <dbReference type="SAM" id="Phobius"/>
    </source>
</evidence>
<evidence type="ECO:0000256" key="7">
    <source>
        <dbReference type="ARBA" id="ARBA00023054"/>
    </source>
</evidence>
<gene>
    <name evidence="12" type="primary">HAUS1</name>
</gene>
<protein>
    <submittedName>
        <fullName evidence="12">HAUS augmin like complex subunit 1</fullName>
    </submittedName>
</protein>
<dbReference type="OMA" id="CEAQMES"/>
<evidence type="ECO:0000256" key="8">
    <source>
        <dbReference type="ARBA" id="ARBA00023212"/>
    </source>
</evidence>
<evidence type="ECO:0000313" key="12">
    <source>
        <dbReference type="Ensembl" id="ENSTGUP00000001629.2"/>
    </source>
</evidence>
<evidence type="ECO:0000256" key="2">
    <source>
        <dbReference type="ARBA" id="ARBA00005479"/>
    </source>
</evidence>
<keyword evidence="7 10" id="KW-0175">Coiled coil</keyword>
<reference evidence="12 13" key="1">
    <citation type="journal article" date="2010" name="Nature">
        <title>The genome of a songbird.</title>
        <authorList>
            <person name="Warren W.C."/>
            <person name="Clayton D.F."/>
            <person name="Ellegren H."/>
            <person name="Arnold A.P."/>
            <person name="Hillier L.W."/>
            <person name="Kunstner A."/>
            <person name="Searle S."/>
            <person name="White S."/>
            <person name="Vilella A.J."/>
            <person name="Fairley S."/>
            <person name="Heger A."/>
            <person name="Kong L."/>
            <person name="Ponting C.P."/>
            <person name="Jarvis E.D."/>
            <person name="Mello C.V."/>
            <person name="Minx P."/>
            <person name="Lovell P."/>
            <person name="Velho T.A."/>
            <person name="Ferris M."/>
            <person name="Balakrishnan C.N."/>
            <person name="Sinha S."/>
            <person name="Blatti C."/>
            <person name="London S.E."/>
            <person name="Li Y."/>
            <person name="Lin Y.C."/>
            <person name="George J."/>
            <person name="Sweedler J."/>
            <person name="Southey B."/>
            <person name="Gunaratne P."/>
            <person name="Watson M."/>
            <person name="Nam K."/>
            <person name="Backstrom N."/>
            <person name="Smeds L."/>
            <person name="Nabholz B."/>
            <person name="Itoh Y."/>
            <person name="Whitney O."/>
            <person name="Pfenning A.R."/>
            <person name="Howard J."/>
            <person name="Volker M."/>
            <person name="Skinner B.M."/>
            <person name="Griffin D.K."/>
            <person name="Ye L."/>
            <person name="McLaren W.M."/>
            <person name="Flicek P."/>
            <person name="Quesada V."/>
            <person name="Velasco G."/>
            <person name="Lopez-Otin C."/>
            <person name="Puente X.S."/>
            <person name="Olender T."/>
            <person name="Lancet D."/>
            <person name="Smit A.F."/>
            <person name="Hubley R."/>
            <person name="Konkel M.K."/>
            <person name="Walker J.A."/>
            <person name="Batzer M.A."/>
            <person name="Gu W."/>
            <person name="Pollock D.D."/>
            <person name="Chen L."/>
            <person name="Cheng Z."/>
            <person name="Eichler E.E."/>
            <person name="Stapley J."/>
            <person name="Slate J."/>
            <person name="Ekblom R."/>
            <person name="Birkhead T."/>
            <person name="Burke T."/>
            <person name="Burt D."/>
            <person name="Scharff C."/>
            <person name="Adam I."/>
            <person name="Richard H."/>
            <person name="Sultan M."/>
            <person name="Soldatov A."/>
            <person name="Lehrach H."/>
            <person name="Edwards S.V."/>
            <person name="Yang S.P."/>
            <person name="Li X."/>
            <person name="Graves T."/>
            <person name="Fulton L."/>
            <person name="Nelson J."/>
            <person name="Chinwalla A."/>
            <person name="Hou S."/>
            <person name="Mardis E.R."/>
            <person name="Wilson R.K."/>
        </authorList>
    </citation>
    <scope>NUCLEOTIDE SEQUENCE [LARGE SCALE GENOMIC DNA]</scope>
</reference>
<dbReference type="STRING" id="59729.ENSTGUP00000001629"/>